<sequence>MDSTTKDSPLEYPPCKVCGGTGAGVHYGVYTCQSCKTFFRRFLKREKPYVCSRDGNCKVVNSSRGNCSACRVQKCRQVGMSVEGVKIGRRTLKERNKTILEVNELQSEKKKSHTRFETLRTEVQARIEKFLEERPDLIDIFPWTRNWPDSIATMDKCSQCQDTSKTVVVVPDSAQSTSMPTNNIFYLFVQEAMMASSSTSNNNVQIDDKKSSEVVIDPEINREDWNENMLEDLLEECEFESTVSIPDATDVADDGIDAMDFCPLSPGSLEECFTELMEWTDQESQFFNQRSAPPQGQMPDSAIEDLVGTFKEMKVHAHLTDDEIKTKLKEEYEKMQLLTAAIGPMRSMTNEEYIDFFLTTGLDIEGRAKYLRHIKTNVSHYIKRVIKFAHKIPGFRDLLPKDQASLIRAAKYEVQVILMNRAVDPDLEMWMVWCGDVLDVNRSWMFGSMENRKKWFSLAKETRDLNLSTEEMAVVMGMSLTFTDRCSLCQPMEVDKINLNLTDHLQTLLKERYKVKASSQLCKIMELFVNLRSFSHERDAQLKAFVSNEVVKTHFPNLRRLQALVIE</sequence>
<dbReference type="PANTHER" id="PTHR45805">
    <property type="entry name" value="NUCLEAR HORMONE RECEPTOR HR3-RELATED"/>
    <property type="match status" value="1"/>
</dbReference>
<protein>
    <submittedName>
        <fullName evidence="12">Uncharacterized protein</fullName>
    </submittedName>
</protein>
<evidence type="ECO:0000259" key="10">
    <source>
        <dbReference type="PROSITE" id="PS51030"/>
    </source>
</evidence>
<dbReference type="Proteomes" id="UP001186944">
    <property type="component" value="Unassembled WGS sequence"/>
</dbReference>
<dbReference type="PRINTS" id="PR00398">
    <property type="entry name" value="STRDHORMONER"/>
</dbReference>
<comment type="caution">
    <text evidence="12">The sequence shown here is derived from an EMBL/GenBank/DDBJ whole genome shotgun (WGS) entry which is preliminary data.</text>
</comment>
<dbReference type="PROSITE" id="PS51843">
    <property type="entry name" value="NR_LBD"/>
    <property type="match status" value="1"/>
</dbReference>
<evidence type="ECO:0000256" key="3">
    <source>
        <dbReference type="ARBA" id="ARBA00022771"/>
    </source>
</evidence>
<evidence type="ECO:0000256" key="7">
    <source>
        <dbReference type="ARBA" id="ARBA00023163"/>
    </source>
</evidence>
<feature type="domain" description="NR LBD" evidence="11">
    <location>
        <begin position="334"/>
        <end position="564"/>
    </location>
</feature>
<dbReference type="GO" id="GO:0008270">
    <property type="term" value="F:zinc ion binding"/>
    <property type="evidence" value="ECO:0007669"/>
    <property type="project" value="UniProtKB-KW"/>
</dbReference>
<evidence type="ECO:0000256" key="1">
    <source>
        <dbReference type="ARBA" id="ARBA00004123"/>
    </source>
</evidence>
<comment type="subcellular location">
    <subcellularLocation>
        <location evidence="1">Nucleus</location>
    </subcellularLocation>
</comment>
<keyword evidence="9" id="KW-0539">Nucleus</keyword>
<dbReference type="PANTHER" id="PTHR45805:SF2">
    <property type="entry name" value="NUCLEAR HORMONE RECEPTOR HR3-RELATED"/>
    <property type="match status" value="1"/>
</dbReference>
<gene>
    <name evidence="12" type="ORF">FSP39_020467</name>
</gene>
<dbReference type="GO" id="GO:0004879">
    <property type="term" value="F:nuclear receptor activity"/>
    <property type="evidence" value="ECO:0007669"/>
    <property type="project" value="TreeGrafter"/>
</dbReference>
<dbReference type="EMBL" id="VSWD01000005">
    <property type="protein sequence ID" value="KAK3103605.1"/>
    <property type="molecule type" value="Genomic_DNA"/>
</dbReference>
<dbReference type="InterPro" id="IPR000536">
    <property type="entry name" value="Nucl_hrmn_rcpt_lig-bd"/>
</dbReference>
<accession>A0AA89C0N1</accession>
<evidence type="ECO:0000256" key="4">
    <source>
        <dbReference type="ARBA" id="ARBA00022833"/>
    </source>
</evidence>
<evidence type="ECO:0000256" key="9">
    <source>
        <dbReference type="ARBA" id="ARBA00023242"/>
    </source>
</evidence>
<dbReference type="SUPFAM" id="SSF57716">
    <property type="entry name" value="Glucocorticoid receptor-like (DNA-binding domain)"/>
    <property type="match status" value="1"/>
</dbReference>
<dbReference type="GO" id="GO:0000978">
    <property type="term" value="F:RNA polymerase II cis-regulatory region sequence-specific DNA binding"/>
    <property type="evidence" value="ECO:0007669"/>
    <property type="project" value="TreeGrafter"/>
</dbReference>
<keyword evidence="4" id="KW-0862">Zinc</keyword>
<dbReference type="AlphaFoldDB" id="A0AA89C0N1"/>
<dbReference type="SMART" id="SM00399">
    <property type="entry name" value="ZnF_C4"/>
    <property type="match status" value="1"/>
</dbReference>
<dbReference type="InterPro" id="IPR035500">
    <property type="entry name" value="NHR-like_dom_sf"/>
</dbReference>
<dbReference type="Gene3D" id="3.30.50.10">
    <property type="entry name" value="Erythroid Transcription Factor GATA-1, subunit A"/>
    <property type="match status" value="1"/>
</dbReference>
<dbReference type="InterPro" id="IPR001628">
    <property type="entry name" value="Znf_hrmn_rcpt"/>
</dbReference>
<proteinExistence type="predicted"/>
<dbReference type="PROSITE" id="PS51030">
    <property type="entry name" value="NUCLEAR_REC_DBD_2"/>
    <property type="match status" value="1"/>
</dbReference>
<dbReference type="GO" id="GO:0005634">
    <property type="term" value="C:nucleus"/>
    <property type="evidence" value="ECO:0007669"/>
    <property type="project" value="UniProtKB-SubCell"/>
</dbReference>
<dbReference type="Pfam" id="PF00104">
    <property type="entry name" value="Hormone_recep"/>
    <property type="match status" value="1"/>
</dbReference>
<dbReference type="CDD" id="cd06916">
    <property type="entry name" value="NR_DBD_like"/>
    <property type="match status" value="1"/>
</dbReference>
<evidence type="ECO:0000256" key="6">
    <source>
        <dbReference type="ARBA" id="ARBA00023125"/>
    </source>
</evidence>
<keyword evidence="5" id="KW-0805">Transcription regulation</keyword>
<keyword evidence="13" id="KW-1185">Reference proteome</keyword>
<evidence type="ECO:0000313" key="13">
    <source>
        <dbReference type="Proteomes" id="UP001186944"/>
    </source>
</evidence>
<organism evidence="12 13">
    <name type="scientific">Pinctada imbricata</name>
    <name type="common">Atlantic pearl-oyster</name>
    <name type="synonym">Pinctada martensii</name>
    <dbReference type="NCBI Taxonomy" id="66713"/>
    <lineage>
        <taxon>Eukaryota</taxon>
        <taxon>Metazoa</taxon>
        <taxon>Spiralia</taxon>
        <taxon>Lophotrochozoa</taxon>
        <taxon>Mollusca</taxon>
        <taxon>Bivalvia</taxon>
        <taxon>Autobranchia</taxon>
        <taxon>Pteriomorphia</taxon>
        <taxon>Pterioida</taxon>
        <taxon>Pterioidea</taxon>
        <taxon>Pteriidae</taxon>
        <taxon>Pinctada</taxon>
    </lineage>
</organism>
<dbReference type="InterPro" id="IPR001723">
    <property type="entry name" value="Nuclear_hrmn_rcpt"/>
</dbReference>
<keyword evidence="8" id="KW-0675">Receptor</keyword>
<dbReference type="PRINTS" id="PR00047">
    <property type="entry name" value="STROIDFINGER"/>
</dbReference>
<feature type="domain" description="Nuclear receptor" evidence="10">
    <location>
        <begin position="12"/>
        <end position="87"/>
    </location>
</feature>
<keyword evidence="3" id="KW-0863">Zinc-finger</keyword>
<reference evidence="12" key="1">
    <citation type="submission" date="2019-08" db="EMBL/GenBank/DDBJ databases">
        <title>The improved chromosome-level genome for the pearl oyster Pinctada fucata martensii using PacBio sequencing and Hi-C.</title>
        <authorList>
            <person name="Zheng Z."/>
        </authorList>
    </citation>
    <scope>NUCLEOTIDE SEQUENCE</scope>
    <source>
        <strain evidence="12">ZZ-2019</strain>
        <tissue evidence="12">Adductor muscle</tissue>
    </source>
</reference>
<keyword evidence="6" id="KW-0238">DNA-binding</keyword>
<evidence type="ECO:0000256" key="5">
    <source>
        <dbReference type="ARBA" id="ARBA00023015"/>
    </source>
</evidence>
<keyword evidence="2" id="KW-0479">Metal-binding</keyword>
<name>A0AA89C0N1_PINIB</name>
<dbReference type="SMART" id="SM00430">
    <property type="entry name" value="HOLI"/>
    <property type="match status" value="1"/>
</dbReference>
<evidence type="ECO:0000256" key="8">
    <source>
        <dbReference type="ARBA" id="ARBA00023170"/>
    </source>
</evidence>
<dbReference type="Gene3D" id="1.10.565.10">
    <property type="entry name" value="Retinoid X Receptor"/>
    <property type="match status" value="1"/>
</dbReference>
<dbReference type="InterPro" id="IPR013088">
    <property type="entry name" value="Znf_NHR/GATA"/>
</dbReference>
<evidence type="ECO:0000313" key="12">
    <source>
        <dbReference type="EMBL" id="KAK3103605.1"/>
    </source>
</evidence>
<dbReference type="Pfam" id="PF00105">
    <property type="entry name" value="zf-C4"/>
    <property type="match status" value="1"/>
</dbReference>
<dbReference type="SUPFAM" id="SSF48508">
    <property type="entry name" value="Nuclear receptor ligand-binding domain"/>
    <property type="match status" value="1"/>
</dbReference>
<evidence type="ECO:0000256" key="2">
    <source>
        <dbReference type="ARBA" id="ARBA00022723"/>
    </source>
</evidence>
<evidence type="ECO:0000259" key="11">
    <source>
        <dbReference type="PROSITE" id="PS51843"/>
    </source>
</evidence>
<keyword evidence="7" id="KW-0804">Transcription</keyword>